<feature type="domain" description="PatA-like N-terminal" evidence="1">
    <location>
        <begin position="4"/>
        <end position="159"/>
    </location>
</feature>
<dbReference type="AlphaFoldDB" id="A0A382WRR4"/>
<dbReference type="PANTHER" id="PTHR36304:SF4">
    <property type="entry name" value="DUF4388 DOMAIN-CONTAINING PROTEIN"/>
    <property type="match status" value="1"/>
</dbReference>
<dbReference type="InterPro" id="IPR037257">
    <property type="entry name" value="T2SS_E_N_sf"/>
</dbReference>
<reference evidence="2" key="1">
    <citation type="submission" date="2018-05" db="EMBL/GenBank/DDBJ databases">
        <authorList>
            <person name="Lanie J.A."/>
            <person name="Ng W.-L."/>
            <person name="Kazmierczak K.M."/>
            <person name="Andrzejewski T.M."/>
            <person name="Davidsen T.M."/>
            <person name="Wayne K.J."/>
            <person name="Tettelin H."/>
            <person name="Glass J.I."/>
            <person name="Rusch D."/>
            <person name="Podicherti R."/>
            <person name="Tsui H.-C.T."/>
            <person name="Winkler M.E."/>
        </authorList>
    </citation>
    <scope>NUCLEOTIDE SEQUENCE</scope>
</reference>
<accession>A0A382WRR4</accession>
<protein>
    <recommendedName>
        <fullName evidence="1">PatA-like N-terminal domain-containing protein</fullName>
    </recommendedName>
</protein>
<dbReference type="Pfam" id="PF14332">
    <property type="entry name" value="DUF4388"/>
    <property type="match status" value="1"/>
</dbReference>
<name>A0A382WRR4_9ZZZZ</name>
<sequence>MALKGTLRDFGIADILQLISHQRKSGVLIVKTRGQQVVAYFVDGDIIRAEDAGRKQRDMLGNMLLRANLITPEELEASLEQRSSGRLLGDVLVETTSLTEEDLQHFAELQTSETLYRLFLWRDGSYGFTQQDDVAISGREVRVSGEHVLMEGFRQVDEWPVIRKKINSYGMVFERVGNLDALGGPGSGATDYEFETAVFHSRSVDAQQSPRIGRAERIVY</sequence>
<gene>
    <name evidence="2" type="ORF">METZ01_LOCUS413812</name>
</gene>
<dbReference type="EMBL" id="UINC01161647">
    <property type="protein sequence ID" value="SVD60958.1"/>
    <property type="molecule type" value="Genomic_DNA"/>
</dbReference>
<evidence type="ECO:0000259" key="1">
    <source>
        <dbReference type="Pfam" id="PF14332"/>
    </source>
</evidence>
<evidence type="ECO:0000313" key="2">
    <source>
        <dbReference type="EMBL" id="SVD60958.1"/>
    </source>
</evidence>
<organism evidence="2">
    <name type="scientific">marine metagenome</name>
    <dbReference type="NCBI Taxonomy" id="408172"/>
    <lineage>
        <taxon>unclassified sequences</taxon>
        <taxon>metagenomes</taxon>
        <taxon>ecological metagenomes</taxon>
    </lineage>
</organism>
<dbReference type="SUPFAM" id="SSF160246">
    <property type="entry name" value="EspE N-terminal domain-like"/>
    <property type="match status" value="1"/>
</dbReference>
<proteinExistence type="predicted"/>
<feature type="non-terminal residue" evidence="2">
    <location>
        <position position="220"/>
    </location>
</feature>
<dbReference type="InterPro" id="IPR025497">
    <property type="entry name" value="PatA-like_N"/>
</dbReference>
<dbReference type="PANTHER" id="PTHR36304">
    <property type="entry name" value="DOMAIN GTPASE-ACTIVATING PROTEIN, PUTATIVE-RELATED-RELATED"/>
    <property type="match status" value="1"/>
</dbReference>